<dbReference type="OMA" id="YRITRYW"/>
<feature type="domain" description="Strictosidine synthase conserved region" evidence="5">
    <location>
        <begin position="251"/>
        <end position="314"/>
    </location>
</feature>
<evidence type="ECO:0000256" key="2">
    <source>
        <dbReference type="ARBA" id="ARBA00022553"/>
    </source>
</evidence>
<dbReference type="EMBL" id="JAGTXO010000009">
    <property type="protein sequence ID" value="KAG8466009.1"/>
    <property type="molecule type" value="Genomic_DNA"/>
</dbReference>
<sequence>MAPSESSDVHEVDAHEANEADACEMDSPATHVSDMAMALRAPRRWPPSARAVAAALLCHSVGVVLVGAFCGARALSMPDGTGPVLHIAPERVALLVSGAGKLATVLARDPSERLRACVHWHRGQIVGPESIVASANGSLFALDRVGWLHRADPSADGAYKLAPAIAYVGPGRPLGAELDADRLRIADSLKGLTELELPSGRLAVLSNGAAYVNDLATDASGRVYFTSSTREPVELTRVPAGQKPFYDTMGAYLRTMARGDATGRLLRYNPETFQTDELLGGLWFANGVALAAGGEFALVVETLGLRVLRLWLTGPKAGAVESFAAALPGLPDGISRSADGETFWLAIIAPWTPLLKLLKFRMLRGLLARVLPVVLRFVKPIGLVLRLRASDGALVDVLADASGSHVSSVSAVTEAADGRLLLGQLMGDSLVVCPRVDEPAACRSESAEVA</sequence>
<evidence type="ECO:0000313" key="6">
    <source>
        <dbReference type="EMBL" id="KAG8466009.1"/>
    </source>
</evidence>
<dbReference type="PANTHER" id="PTHR10426:SF88">
    <property type="entry name" value="ADIPOCYTE PLASMA MEMBRANE-ASSOCIATED PROTEIN HEMOMUCIN-RELATED"/>
    <property type="match status" value="1"/>
</dbReference>
<protein>
    <recommendedName>
        <fullName evidence="5">Strictosidine synthase conserved region domain-containing protein</fullName>
    </recommendedName>
</protein>
<accession>A0A8J5XT04</accession>
<feature type="region of interest" description="Disordered" evidence="4">
    <location>
        <begin position="1"/>
        <end position="25"/>
    </location>
</feature>
<evidence type="ECO:0000313" key="7">
    <source>
        <dbReference type="Proteomes" id="UP000751190"/>
    </source>
</evidence>
<keyword evidence="7" id="KW-1185">Reference proteome</keyword>
<gene>
    <name evidence="6" type="ORF">KFE25_005579</name>
</gene>
<dbReference type="InterPro" id="IPR011042">
    <property type="entry name" value="6-blade_b-propeller_TolB-like"/>
</dbReference>
<dbReference type="Pfam" id="PF03088">
    <property type="entry name" value="Str_synth"/>
    <property type="match status" value="1"/>
</dbReference>
<dbReference type="OrthoDB" id="5307922at2759"/>
<proteinExistence type="inferred from homology"/>
<keyword evidence="2" id="KW-0597">Phosphoprotein</keyword>
<keyword evidence="3" id="KW-0325">Glycoprotein</keyword>
<reference evidence="6" key="1">
    <citation type="submission" date="2021-05" db="EMBL/GenBank/DDBJ databases">
        <title>The genome of the haptophyte Pavlova lutheri (Diacronema luteri, Pavlovales) - a model for lipid biosynthesis in eukaryotic algae.</title>
        <authorList>
            <person name="Hulatt C.J."/>
            <person name="Posewitz M.C."/>
        </authorList>
    </citation>
    <scope>NUCLEOTIDE SEQUENCE</scope>
    <source>
        <strain evidence="6">NIVA-4/92</strain>
    </source>
</reference>
<evidence type="ECO:0000256" key="4">
    <source>
        <dbReference type="SAM" id="MobiDB-lite"/>
    </source>
</evidence>
<dbReference type="InterPro" id="IPR018119">
    <property type="entry name" value="Strictosidine_synth_cons-reg"/>
</dbReference>
<comment type="similarity">
    <text evidence="1">Belongs to the strictosidine synthase family.</text>
</comment>
<feature type="compositionally biased region" description="Basic and acidic residues" evidence="4">
    <location>
        <begin position="7"/>
        <end position="18"/>
    </location>
</feature>
<evidence type="ECO:0000259" key="5">
    <source>
        <dbReference type="Pfam" id="PF03088"/>
    </source>
</evidence>
<name>A0A8J5XT04_DIALT</name>
<organism evidence="6 7">
    <name type="scientific">Diacronema lutheri</name>
    <name type="common">Unicellular marine alga</name>
    <name type="synonym">Monochrysis lutheri</name>
    <dbReference type="NCBI Taxonomy" id="2081491"/>
    <lineage>
        <taxon>Eukaryota</taxon>
        <taxon>Haptista</taxon>
        <taxon>Haptophyta</taxon>
        <taxon>Pavlovophyceae</taxon>
        <taxon>Pavlovales</taxon>
        <taxon>Pavlovaceae</taxon>
        <taxon>Diacronema</taxon>
    </lineage>
</organism>
<dbReference type="Gene3D" id="2.120.10.30">
    <property type="entry name" value="TolB, C-terminal domain"/>
    <property type="match status" value="1"/>
</dbReference>
<dbReference type="PANTHER" id="PTHR10426">
    <property type="entry name" value="STRICTOSIDINE SYNTHASE-RELATED"/>
    <property type="match status" value="1"/>
</dbReference>
<evidence type="ECO:0000256" key="3">
    <source>
        <dbReference type="ARBA" id="ARBA00023180"/>
    </source>
</evidence>
<dbReference type="GO" id="GO:0012505">
    <property type="term" value="C:endomembrane system"/>
    <property type="evidence" value="ECO:0007669"/>
    <property type="project" value="TreeGrafter"/>
</dbReference>
<comment type="caution">
    <text evidence="6">The sequence shown here is derived from an EMBL/GenBank/DDBJ whole genome shotgun (WGS) entry which is preliminary data.</text>
</comment>
<evidence type="ECO:0000256" key="1">
    <source>
        <dbReference type="ARBA" id="ARBA00009191"/>
    </source>
</evidence>
<dbReference type="Proteomes" id="UP000751190">
    <property type="component" value="Unassembled WGS sequence"/>
</dbReference>
<dbReference type="SUPFAM" id="SSF63829">
    <property type="entry name" value="Calcium-dependent phosphotriesterase"/>
    <property type="match status" value="1"/>
</dbReference>
<dbReference type="GO" id="GO:0016787">
    <property type="term" value="F:hydrolase activity"/>
    <property type="evidence" value="ECO:0007669"/>
    <property type="project" value="TreeGrafter"/>
</dbReference>
<dbReference type="AlphaFoldDB" id="A0A8J5XT04"/>